<feature type="compositionally biased region" description="Pro residues" evidence="1">
    <location>
        <begin position="150"/>
        <end position="166"/>
    </location>
</feature>
<proteinExistence type="predicted"/>
<accession>A0A9W8LIR5</accession>
<dbReference type="EMBL" id="JANBUL010000049">
    <property type="protein sequence ID" value="KAJ2783384.1"/>
    <property type="molecule type" value="Genomic_DNA"/>
</dbReference>
<keyword evidence="4" id="KW-1185">Reference proteome</keyword>
<comment type="caution">
    <text evidence="3">The sequence shown here is derived from an EMBL/GenBank/DDBJ whole genome shotgun (WGS) entry which is preliminary data.</text>
</comment>
<dbReference type="OrthoDB" id="5598240at2759"/>
<gene>
    <name evidence="3" type="ORF">H4R18_001751</name>
</gene>
<dbReference type="InterPro" id="IPR036910">
    <property type="entry name" value="HMG_box_dom_sf"/>
</dbReference>
<evidence type="ECO:0000313" key="3">
    <source>
        <dbReference type="EMBL" id="KAJ2783384.1"/>
    </source>
</evidence>
<feature type="domain" description="HMG box" evidence="2">
    <location>
        <begin position="56"/>
        <end position="112"/>
    </location>
</feature>
<dbReference type="InterPro" id="IPR009071">
    <property type="entry name" value="HMG_box_dom"/>
</dbReference>
<sequence length="166" mass="18170">MSPLTAMSPSAAAAQPAMGSLPATPTAPAIAPHENLGGVVIRYTPLLRQKLSGKWKKTAPNSYMLFRLDHIKVLKGQRIPANQINDMMSDWWDKLCTSKKNAYKEASRILQKHLDGINGPDGSVDHGPQRRPRAPRRHTGERPATAPTAYPRPPMTPPARPPTFAP</sequence>
<dbReference type="Pfam" id="PF09011">
    <property type="entry name" value="HMG_box_2"/>
    <property type="match status" value="1"/>
</dbReference>
<feature type="compositionally biased region" description="Basic residues" evidence="1">
    <location>
        <begin position="129"/>
        <end position="139"/>
    </location>
</feature>
<dbReference type="AlphaFoldDB" id="A0A9W8LIR5"/>
<dbReference type="Proteomes" id="UP001140217">
    <property type="component" value="Unassembled WGS sequence"/>
</dbReference>
<protein>
    <recommendedName>
        <fullName evidence="2">HMG box domain-containing protein</fullName>
    </recommendedName>
</protein>
<evidence type="ECO:0000256" key="1">
    <source>
        <dbReference type="SAM" id="MobiDB-lite"/>
    </source>
</evidence>
<feature type="region of interest" description="Disordered" evidence="1">
    <location>
        <begin position="113"/>
        <end position="166"/>
    </location>
</feature>
<name>A0A9W8LIR5_9FUNG</name>
<organism evidence="3 4">
    <name type="scientific">Coemansia javaensis</name>
    <dbReference type="NCBI Taxonomy" id="2761396"/>
    <lineage>
        <taxon>Eukaryota</taxon>
        <taxon>Fungi</taxon>
        <taxon>Fungi incertae sedis</taxon>
        <taxon>Zoopagomycota</taxon>
        <taxon>Kickxellomycotina</taxon>
        <taxon>Kickxellomycetes</taxon>
        <taxon>Kickxellales</taxon>
        <taxon>Kickxellaceae</taxon>
        <taxon>Coemansia</taxon>
    </lineage>
</organism>
<reference evidence="3" key="1">
    <citation type="submission" date="2022-07" db="EMBL/GenBank/DDBJ databases">
        <title>Phylogenomic reconstructions and comparative analyses of Kickxellomycotina fungi.</title>
        <authorList>
            <person name="Reynolds N.K."/>
            <person name="Stajich J.E."/>
            <person name="Barry K."/>
            <person name="Grigoriev I.V."/>
            <person name="Crous P."/>
            <person name="Smith M.E."/>
        </authorList>
    </citation>
    <scope>NUCLEOTIDE SEQUENCE</scope>
    <source>
        <strain evidence="3">NBRC 105414</strain>
    </source>
</reference>
<dbReference type="Gene3D" id="1.10.30.10">
    <property type="entry name" value="High mobility group box domain"/>
    <property type="match status" value="1"/>
</dbReference>
<dbReference type="SUPFAM" id="SSF47095">
    <property type="entry name" value="HMG-box"/>
    <property type="match status" value="1"/>
</dbReference>
<evidence type="ECO:0000313" key="4">
    <source>
        <dbReference type="Proteomes" id="UP001140217"/>
    </source>
</evidence>
<evidence type="ECO:0000259" key="2">
    <source>
        <dbReference type="Pfam" id="PF09011"/>
    </source>
</evidence>